<dbReference type="InterPro" id="IPR020612">
    <property type="entry name" value="Methylthiotransferase_CS"/>
</dbReference>
<dbReference type="STRING" id="123214.PERMA_1953"/>
<evidence type="ECO:0000256" key="14">
    <source>
        <dbReference type="ARBA" id="ARBA00061574"/>
    </source>
</evidence>
<evidence type="ECO:0000256" key="11">
    <source>
        <dbReference type="ARBA" id="ARBA00023014"/>
    </source>
</evidence>
<dbReference type="InterPro" id="IPR038135">
    <property type="entry name" value="Methylthiotransferase_N_sf"/>
</dbReference>
<dbReference type="EC" id="2.8.4.5" evidence="3"/>
<name>C0QSR0_PERMH</name>
<keyword evidence="7" id="KW-0949">S-adenosyl-L-methionine</keyword>
<evidence type="ECO:0000256" key="10">
    <source>
        <dbReference type="ARBA" id="ARBA00023004"/>
    </source>
</evidence>
<dbReference type="NCBIfam" id="TIGR01579">
    <property type="entry name" value="MiaB-like-C"/>
    <property type="match status" value="1"/>
</dbReference>
<proteinExistence type="inferred from homology"/>
<dbReference type="SUPFAM" id="SSF102114">
    <property type="entry name" value="Radical SAM enzymes"/>
    <property type="match status" value="1"/>
</dbReference>
<dbReference type="PROSITE" id="PS01278">
    <property type="entry name" value="MTTASE_RADICAL"/>
    <property type="match status" value="1"/>
</dbReference>
<comment type="function">
    <text evidence="2">Catalyzes the methylthiolation of N6-threonylcarbamoyladenosine (t(6)A), leading to the formation of 2-methylthio-N6-threonylcarbamoyladenosine (ms(2)t(6)A) at position 37 in tRNAs that read codons beginning with adenine.</text>
</comment>
<protein>
    <recommendedName>
        <fullName evidence="15">Threonylcarbamoyladenosine tRNA methylthiotransferase MtaB</fullName>
        <ecNumber evidence="3">2.8.4.5</ecNumber>
    </recommendedName>
    <alternativeName>
        <fullName evidence="12">tRNA-t(6)A37 methylthiotransferase</fullName>
    </alternativeName>
</protein>
<dbReference type="Pfam" id="PF00919">
    <property type="entry name" value="UPF0004"/>
    <property type="match status" value="1"/>
</dbReference>
<evidence type="ECO:0000256" key="2">
    <source>
        <dbReference type="ARBA" id="ARBA00002399"/>
    </source>
</evidence>
<evidence type="ECO:0000256" key="6">
    <source>
        <dbReference type="ARBA" id="ARBA00022679"/>
    </source>
</evidence>
<keyword evidence="10" id="KW-0408">Iron</keyword>
<dbReference type="RefSeq" id="WP_012676177.1">
    <property type="nucleotide sequence ID" value="NC_012440.1"/>
</dbReference>
<dbReference type="eggNOG" id="COG0621">
    <property type="taxonomic scope" value="Bacteria"/>
</dbReference>
<evidence type="ECO:0000256" key="12">
    <source>
        <dbReference type="ARBA" id="ARBA00031213"/>
    </source>
</evidence>
<dbReference type="EMBL" id="CP001230">
    <property type="protein sequence ID" value="ACO03938.1"/>
    <property type="molecule type" value="Genomic_DNA"/>
</dbReference>
<sequence>MRKLKVAFSTLGCRMNQFETSAIEEKFEREGYTLTDFRDKADIYVINTCTVTNDADRTSRKTIRQAKRRNPDAVVVVTGCYAQVSPDKLAQMEEIDLVIGNSHKDAVFEIVENFINERRQDKVFIDNIFRQNEFKTFQISTFYEGSRPILKVQEGCNSFCSFCIIPFARGKVRSAKTEEVVKQISILVERGFKEIVLTGTQLSQFGYDNGEDLYSLLKDIVKIKDLYRVRLSSMGINELDDKLIDLITSEEKIAPHFHLSIQSADDKVLKDMKRDYTVKEYIEKVESIIKRRPETAIGTDIITGFPTEDEKSFENSLKNIEDIPFAYIHVFTYSERKGTTASKIGDLVPPQEKKRRTAILREISEKKSIEFRKRFLNNDLEVLIISEKDGKKVGITGNYIHIKFDSEKDINQITSVRLTEVGREREDNRGVELKKEVLV</sequence>
<organism evidence="18 19">
    <name type="scientific">Persephonella marina (strain DSM 14350 / EX-H1)</name>
    <dbReference type="NCBI Taxonomy" id="123214"/>
    <lineage>
        <taxon>Bacteria</taxon>
        <taxon>Pseudomonadati</taxon>
        <taxon>Aquificota</taxon>
        <taxon>Aquificia</taxon>
        <taxon>Aquificales</taxon>
        <taxon>Hydrogenothermaceae</taxon>
        <taxon>Persephonella</taxon>
    </lineage>
</organism>
<dbReference type="PANTHER" id="PTHR11918:SF45">
    <property type="entry name" value="THREONYLCARBAMOYLADENOSINE TRNA METHYLTHIOTRANSFERASE"/>
    <property type="match status" value="1"/>
</dbReference>
<comment type="similarity">
    <text evidence="14">Belongs to the methylthiotransferase family. MtaB subfamily.</text>
</comment>
<dbReference type="InterPro" id="IPR023404">
    <property type="entry name" value="rSAM_horseshoe"/>
</dbReference>
<evidence type="ECO:0000256" key="8">
    <source>
        <dbReference type="ARBA" id="ARBA00022694"/>
    </source>
</evidence>
<evidence type="ECO:0000313" key="19">
    <source>
        <dbReference type="Proteomes" id="UP000001366"/>
    </source>
</evidence>
<keyword evidence="9" id="KW-0479">Metal-binding</keyword>
<evidence type="ECO:0000259" key="16">
    <source>
        <dbReference type="PROSITE" id="PS51449"/>
    </source>
</evidence>
<dbReference type="AlphaFoldDB" id="C0QSR0"/>
<dbReference type="SFLD" id="SFLDG01082">
    <property type="entry name" value="B12-binding_domain_containing"/>
    <property type="match status" value="1"/>
</dbReference>
<evidence type="ECO:0000256" key="13">
    <source>
        <dbReference type="ARBA" id="ARBA00051661"/>
    </source>
</evidence>
<dbReference type="CDD" id="cd01335">
    <property type="entry name" value="Radical_SAM"/>
    <property type="match status" value="1"/>
</dbReference>
<feature type="domain" description="MTTase N-terminal" evidence="16">
    <location>
        <begin position="4"/>
        <end position="116"/>
    </location>
</feature>
<comment type="catalytic activity">
    <reaction evidence="13">
        <text>N(6)-L-threonylcarbamoyladenosine(37) in tRNA + (sulfur carrier)-SH + AH2 + 2 S-adenosyl-L-methionine = 2-methylsulfanyl-N(6)-L-threonylcarbamoyladenosine(37) in tRNA + (sulfur carrier)-H + 5'-deoxyadenosine + L-methionine + A + S-adenosyl-L-homocysteine + 2 H(+)</text>
        <dbReference type="Rhea" id="RHEA:37075"/>
        <dbReference type="Rhea" id="RHEA-COMP:10163"/>
        <dbReference type="Rhea" id="RHEA-COMP:11092"/>
        <dbReference type="Rhea" id="RHEA-COMP:14737"/>
        <dbReference type="Rhea" id="RHEA-COMP:14739"/>
        <dbReference type="ChEBI" id="CHEBI:13193"/>
        <dbReference type="ChEBI" id="CHEBI:15378"/>
        <dbReference type="ChEBI" id="CHEBI:17319"/>
        <dbReference type="ChEBI" id="CHEBI:17499"/>
        <dbReference type="ChEBI" id="CHEBI:29917"/>
        <dbReference type="ChEBI" id="CHEBI:57844"/>
        <dbReference type="ChEBI" id="CHEBI:57856"/>
        <dbReference type="ChEBI" id="CHEBI:59789"/>
        <dbReference type="ChEBI" id="CHEBI:64428"/>
        <dbReference type="ChEBI" id="CHEBI:74418"/>
        <dbReference type="ChEBI" id="CHEBI:74420"/>
        <dbReference type="EC" id="2.8.4.5"/>
    </reaction>
</comment>
<dbReference type="OrthoDB" id="9805215at2"/>
<dbReference type="InterPro" id="IPR006467">
    <property type="entry name" value="MiaB-like_bact"/>
</dbReference>
<dbReference type="GO" id="GO:0046872">
    <property type="term" value="F:metal ion binding"/>
    <property type="evidence" value="ECO:0007669"/>
    <property type="project" value="UniProtKB-KW"/>
</dbReference>
<dbReference type="SMART" id="SM00729">
    <property type="entry name" value="Elp3"/>
    <property type="match status" value="1"/>
</dbReference>
<comment type="cofactor">
    <cofactor evidence="1">
        <name>[4Fe-4S] cluster</name>
        <dbReference type="ChEBI" id="CHEBI:49883"/>
    </cofactor>
</comment>
<feature type="domain" description="Radical SAM core" evidence="17">
    <location>
        <begin position="142"/>
        <end position="370"/>
    </location>
</feature>
<dbReference type="FunFam" id="3.80.30.20:FF:000001">
    <property type="entry name" value="tRNA-2-methylthio-N(6)-dimethylallyladenosine synthase 2"/>
    <property type="match status" value="1"/>
</dbReference>
<evidence type="ECO:0000313" key="18">
    <source>
        <dbReference type="EMBL" id="ACO03938.1"/>
    </source>
</evidence>
<dbReference type="Gene3D" id="3.40.50.12160">
    <property type="entry name" value="Methylthiotransferase, N-terminal domain"/>
    <property type="match status" value="1"/>
</dbReference>
<dbReference type="NCBIfam" id="TIGR00089">
    <property type="entry name" value="MiaB/RimO family radical SAM methylthiotransferase"/>
    <property type="match status" value="1"/>
</dbReference>
<evidence type="ECO:0000256" key="15">
    <source>
        <dbReference type="ARBA" id="ARBA00069898"/>
    </source>
</evidence>
<dbReference type="InterPro" id="IPR013848">
    <property type="entry name" value="Methylthiotransferase_N"/>
</dbReference>
<dbReference type="InterPro" id="IPR006638">
    <property type="entry name" value="Elp3/MiaA/NifB-like_rSAM"/>
</dbReference>
<keyword evidence="5" id="KW-0963">Cytoplasm</keyword>
<evidence type="ECO:0000256" key="1">
    <source>
        <dbReference type="ARBA" id="ARBA00001966"/>
    </source>
</evidence>
<keyword evidence="19" id="KW-1185">Reference proteome</keyword>
<dbReference type="InterPro" id="IPR007197">
    <property type="entry name" value="rSAM"/>
</dbReference>
<dbReference type="FunFam" id="3.40.50.12160:FF:000004">
    <property type="entry name" value="Threonylcarbamoyladenosine tRNA methylthiotransferase MtaB"/>
    <property type="match status" value="1"/>
</dbReference>
<dbReference type="KEGG" id="pmx:PERMA_1953"/>
<reference evidence="18 19" key="1">
    <citation type="journal article" date="2009" name="J. Bacteriol.">
        <title>Complete and draft genome sequences of six members of the Aquificales.</title>
        <authorList>
            <person name="Reysenbach A.L."/>
            <person name="Hamamura N."/>
            <person name="Podar M."/>
            <person name="Griffiths E."/>
            <person name="Ferreira S."/>
            <person name="Hochstein R."/>
            <person name="Heidelberg J."/>
            <person name="Johnson J."/>
            <person name="Mead D."/>
            <person name="Pohorille A."/>
            <person name="Sarmiento M."/>
            <person name="Schweighofer K."/>
            <person name="Seshadri R."/>
            <person name="Voytek M.A."/>
        </authorList>
    </citation>
    <scope>NUCLEOTIDE SEQUENCE [LARGE SCALE GENOMIC DNA]</scope>
    <source>
        <strain evidence="19">DSM 14350 / EX-H1</strain>
    </source>
</reference>
<accession>C0QSR0</accession>
<evidence type="ECO:0000256" key="3">
    <source>
        <dbReference type="ARBA" id="ARBA00013273"/>
    </source>
</evidence>
<dbReference type="GO" id="GO:0035598">
    <property type="term" value="F:tRNA (N(6)-L-threonylcarbamoyladenosine(37)-C(2))-methylthiotransferase activity"/>
    <property type="evidence" value="ECO:0007669"/>
    <property type="project" value="UniProtKB-EC"/>
</dbReference>
<dbReference type="Proteomes" id="UP000001366">
    <property type="component" value="Chromosome"/>
</dbReference>
<dbReference type="PROSITE" id="PS51449">
    <property type="entry name" value="MTTASE_N"/>
    <property type="match status" value="1"/>
</dbReference>
<evidence type="ECO:0000256" key="5">
    <source>
        <dbReference type="ARBA" id="ARBA00022490"/>
    </source>
</evidence>
<dbReference type="SFLD" id="SFLDS00029">
    <property type="entry name" value="Radical_SAM"/>
    <property type="match status" value="1"/>
</dbReference>
<dbReference type="InterPro" id="IPR005839">
    <property type="entry name" value="Methylthiotransferase"/>
</dbReference>
<evidence type="ECO:0000256" key="7">
    <source>
        <dbReference type="ARBA" id="ARBA00022691"/>
    </source>
</evidence>
<keyword evidence="8" id="KW-0819">tRNA processing</keyword>
<dbReference type="Gene3D" id="3.80.30.20">
    <property type="entry name" value="tm_1862 like domain"/>
    <property type="match status" value="1"/>
</dbReference>
<dbReference type="HOGENOM" id="CLU_018697_1_0_0"/>
<keyword evidence="6" id="KW-0808">Transferase</keyword>
<keyword evidence="11" id="KW-0411">Iron-sulfur</keyword>
<dbReference type="SFLD" id="SFLDG01061">
    <property type="entry name" value="methylthiotransferase"/>
    <property type="match status" value="1"/>
</dbReference>
<evidence type="ECO:0000256" key="9">
    <source>
        <dbReference type="ARBA" id="ARBA00022723"/>
    </source>
</evidence>
<dbReference type="InterPro" id="IPR058240">
    <property type="entry name" value="rSAM_sf"/>
</dbReference>
<keyword evidence="4" id="KW-0004">4Fe-4S</keyword>
<evidence type="ECO:0000256" key="4">
    <source>
        <dbReference type="ARBA" id="ARBA00022485"/>
    </source>
</evidence>
<dbReference type="PaxDb" id="123214-PERMA_1953"/>
<dbReference type="GO" id="GO:0051539">
    <property type="term" value="F:4 iron, 4 sulfur cluster binding"/>
    <property type="evidence" value="ECO:0007669"/>
    <property type="project" value="UniProtKB-KW"/>
</dbReference>
<dbReference type="Pfam" id="PF04055">
    <property type="entry name" value="Radical_SAM"/>
    <property type="match status" value="1"/>
</dbReference>
<gene>
    <name evidence="18" type="ordered locus">PERMA_1953</name>
</gene>
<dbReference type="PANTHER" id="PTHR11918">
    <property type="entry name" value="RADICAL SAM PROTEINS"/>
    <property type="match status" value="1"/>
</dbReference>
<dbReference type="PROSITE" id="PS51918">
    <property type="entry name" value="RADICAL_SAM"/>
    <property type="match status" value="1"/>
</dbReference>
<evidence type="ECO:0000259" key="17">
    <source>
        <dbReference type="PROSITE" id="PS51918"/>
    </source>
</evidence>